<evidence type="ECO:0000313" key="1">
    <source>
        <dbReference type="EMBL" id="KFA92548.1"/>
    </source>
</evidence>
<dbReference type="Proteomes" id="UP000028547">
    <property type="component" value="Unassembled WGS sequence"/>
</dbReference>
<proteinExistence type="predicted"/>
<evidence type="ECO:0000313" key="2">
    <source>
        <dbReference type="Proteomes" id="UP000028547"/>
    </source>
</evidence>
<evidence type="ECO:0008006" key="3">
    <source>
        <dbReference type="Google" id="ProtNLM"/>
    </source>
</evidence>
<name>A0A084SVR3_9BACT</name>
<accession>A0A084SVR3</accession>
<dbReference type="AlphaFoldDB" id="A0A084SVR3"/>
<gene>
    <name evidence="1" type="ORF">Q664_14740</name>
</gene>
<comment type="caution">
    <text evidence="1">The sequence shown here is derived from an EMBL/GenBank/DDBJ whole genome shotgun (WGS) entry which is preliminary data.</text>
</comment>
<organism evidence="1 2">
    <name type="scientific">Archangium violaceum Cb vi76</name>
    <dbReference type="NCBI Taxonomy" id="1406225"/>
    <lineage>
        <taxon>Bacteria</taxon>
        <taxon>Pseudomonadati</taxon>
        <taxon>Myxococcota</taxon>
        <taxon>Myxococcia</taxon>
        <taxon>Myxococcales</taxon>
        <taxon>Cystobacterineae</taxon>
        <taxon>Archangiaceae</taxon>
        <taxon>Archangium</taxon>
    </lineage>
</organism>
<reference evidence="1 2" key="1">
    <citation type="submission" date="2014-07" db="EMBL/GenBank/DDBJ databases">
        <title>Draft Genome Sequence of Gephyronic Acid Producer, Cystobacter violaceus Strain Cb vi76.</title>
        <authorList>
            <person name="Stevens D.C."/>
            <person name="Young J."/>
            <person name="Carmichael R."/>
            <person name="Tan J."/>
            <person name="Taylor R.E."/>
        </authorList>
    </citation>
    <scope>NUCLEOTIDE SEQUENCE [LARGE SCALE GENOMIC DNA]</scope>
    <source>
        <strain evidence="1 2">Cb vi76</strain>
    </source>
</reference>
<dbReference type="EMBL" id="JPMI01000090">
    <property type="protein sequence ID" value="KFA92548.1"/>
    <property type="molecule type" value="Genomic_DNA"/>
</dbReference>
<sequence length="162" mass="17302">MSANRAPLLPFIGLILTSLGCPSAGVPLRADGTPGPEKCPEEALKTMRILRMHVSDAADVELDANQIGARPVTLYEGPVESVLDGTLGTLEPATRLYGRVWTSGPQVVVRYYEAKPPDGDTVPICAVARLGDGQLRKRPESKPGTAIIEFSNASVFVVDSFR</sequence>
<protein>
    <recommendedName>
        <fullName evidence="3">Serine/threonine protein kinase</fullName>
    </recommendedName>
</protein>
<dbReference type="PROSITE" id="PS51257">
    <property type="entry name" value="PROKAR_LIPOPROTEIN"/>
    <property type="match status" value="1"/>
</dbReference>